<feature type="region of interest" description="Disordered" evidence="1">
    <location>
        <begin position="330"/>
        <end position="410"/>
    </location>
</feature>
<feature type="compositionally biased region" description="Polar residues" evidence="1">
    <location>
        <begin position="338"/>
        <end position="347"/>
    </location>
</feature>
<evidence type="ECO:0000313" key="3">
    <source>
        <dbReference type="Proteomes" id="UP000252519"/>
    </source>
</evidence>
<gene>
    <name evidence="2" type="ORF">ANCCAN_05523</name>
</gene>
<dbReference type="AlphaFoldDB" id="A0A368GZC8"/>
<feature type="compositionally biased region" description="Low complexity" evidence="1">
    <location>
        <begin position="348"/>
        <end position="361"/>
    </location>
</feature>
<sequence length="522" mass="57852">MERNEERLAEAEAALKQARANLAKELEHKKKAEQLRAAESSKLKEETAKTEQLTAQLKKARNDLEKLEKKKKQNETRIGTLEAAKFHLEDKVKNLQKELDLVKKKAAEDRSKAEKEKKRDAEHKHRLNSEALERETERDRERLQYERFRRDAKNREEKWEKERKQRMTQIVALLERARLAEDAQAEMMMTADALEKTHDEAAIILTEAEGNSKRSRTHSNVEMIRRIVAGWKCAHDGCVSAISQARSDLDAACDAIRKGQKTPAQLTDLKIPSTSVSPKIARLPPVEVMQPSMPACPTAITSVSRVIQAPPAGVIGQPRTLQNNRYSSLVLPRGNAPESPSNTHVPQSLSFSSLSVSGNLSTAPPPTTQLFERSSMKQPLPIGARPGLVPTPATLPMEDTAVPSTAAPAASPWSWATPFGNLADILPLRYASEHTQPLLQQTTHHEILRNGASSDLSQIRAPPGFSLGWGRVNGSSTSSQSQSLNQNSSVWRGTTGNAAAPPGQQQDECSAVDKYPMQFFYN</sequence>
<feature type="compositionally biased region" description="Basic and acidic residues" evidence="1">
    <location>
        <begin position="32"/>
        <end position="49"/>
    </location>
</feature>
<feature type="region of interest" description="Disordered" evidence="1">
    <location>
        <begin position="467"/>
        <end position="509"/>
    </location>
</feature>
<organism evidence="2 3">
    <name type="scientific">Ancylostoma caninum</name>
    <name type="common">Dog hookworm</name>
    <dbReference type="NCBI Taxonomy" id="29170"/>
    <lineage>
        <taxon>Eukaryota</taxon>
        <taxon>Metazoa</taxon>
        <taxon>Ecdysozoa</taxon>
        <taxon>Nematoda</taxon>
        <taxon>Chromadorea</taxon>
        <taxon>Rhabditida</taxon>
        <taxon>Rhabditina</taxon>
        <taxon>Rhabditomorpha</taxon>
        <taxon>Strongyloidea</taxon>
        <taxon>Ancylostomatidae</taxon>
        <taxon>Ancylostomatinae</taxon>
        <taxon>Ancylostoma</taxon>
    </lineage>
</organism>
<feature type="region of interest" description="Disordered" evidence="1">
    <location>
        <begin position="60"/>
        <end position="79"/>
    </location>
</feature>
<comment type="caution">
    <text evidence="2">The sequence shown here is derived from an EMBL/GenBank/DDBJ whole genome shotgun (WGS) entry which is preliminary data.</text>
</comment>
<feature type="region of interest" description="Disordered" evidence="1">
    <location>
        <begin position="102"/>
        <end position="140"/>
    </location>
</feature>
<proteinExistence type="predicted"/>
<evidence type="ECO:0000313" key="2">
    <source>
        <dbReference type="EMBL" id="RCN48375.1"/>
    </source>
</evidence>
<dbReference type="EMBL" id="JOJR01000047">
    <property type="protein sequence ID" value="RCN48375.1"/>
    <property type="molecule type" value="Genomic_DNA"/>
</dbReference>
<keyword evidence="3" id="KW-1185">Reference proteome</keyword>
<accession>A0A368GZC8</accession>
<feature type="region of interest" description="Disordered" evidence="1">
    <location>
        <begin position="32"/>
        <end position="54"/>
    </location>
</feature>
<feature type="compositionally biased region" description="Low complexity" evidence="1">
    <location>
        <begin position="473"/>
        <end position="489"/>
    </location>
</feature>
<evidence type="ECO:0000256" key="1">
    <source>
        <dbReference type="SAM" id="MobiDB-lite"/>
    </source>
</evidence>
<reference evidence="2 3" key="1">
    <citation type="submission" date="2014-10" db="EMBL/GenBank/DDBJ databases">
        <title>Draft genome of the hookworm Ancylostoma caninum.</title>
        <authorList>
            <person name="Mitreva M."/>
        </authorList>
    </citation>
    <scope>NUCLEOTIDE SEQUENCE [LARGE SCALE GENOMIC DNA]</scope>
    <source>
        <strain evidence="2 3">Baltimore</strain>
    </source>
</reference>
<dbReference type="STRING" id="29170.A0A368GZC8"/>
<feature type="compositionally biased region" description="Polar residues" evidence="1">
    <location>
        <begin position="490"/>
        <end position="508"/>
    </location>
</feature>
<protein>
    <submittedName>
        <fullName evidence="2">Uncharacterized protein</fullName>
    </submittedName>
</protein>
<feature type="compositionally biased region" description="Low complexity" evidence="1">
    <location>
        <begin position="400"/>
        <end position="410"/>
    </location>
</feature>
<name>A0A368GZC8_ANCCA</name>
<dbReference type="Proteomes" id="UP000252519">
    <property type="component" value="Unassembled WGS sequence"/>
</dbReference>